<feature type="region of interest" description="Disordered" evidence="1">
    <location>
        <begin position="26"/>
        <end position="59"/>
    </location>
</feature>
<evidence type="ECO:0000313" key="2">
    <source>
        <dbReference type="EMBL" id="KAJ6826004.1"/>
    </source>
</evidence>
<organism evidence="2 3">
    <name type="scientific">Iris pallida</name>
    <name type="common">Sweet iris</name>
    <dbReference type="NCBI Taxonomy" id="29817"/>
    <lineage>
        <taxon>Eukaryota</taxon>
        <taxon>Viridiplantae</taxon>
        <taxon>Streptophyta</taxon>
        <taxon>Embryophyta</taxon>
        <taxon>Tracheophyta</taxon>
        <taxon>Spermatophyta</taxon>
        <taxon>Magnoliopsida</taxon>
        <taxon>Liliopsida</taxon>
        <taxon>Asparagales</taxon>
        <taxon>Iridaceae</taxon>
        <taxon>Iridoideae</taxon>
        <taxon>Irideae</taxon>
        <taxon>Iris</taxon>
    </lineage>
</organism>
<gene>
    <name evidence="2" type="ORF">M6B38_374515</name>
</gene>
<dbReference type="EMBL" id="JANAVB010021259">
    <property type="protein sequence ID" value="KAJ6826004.1"/>
    <property type="molecule type" value="Genomic_DNA"/>
</dbReference>
<feature type="compositionally biased region" description="Basic and acidic residues" evidence="1">
    <location>
        <begin position="26"/>
        <end position="36"/>
    </location>
</feature>
<dbReference type="GO" id="GO:0010020">
    <property type="term" value="P:chloroplast fission"/>
    <property type="evidence" value="ECO:0007669"/>
    <property type="project" value="InterPro"/>
</dbReference>
<dbReference type="Proteomes" id="UP001140949">
    <property type="component" value="Unassembled WGS sequence"/>
</dbReference>
<comment type="caution">
    <text evidence="2">The sequence shown here is derived from an EMBL/GenBank/DDBJ whole genome shotgun (WGS) entry which is preliminary data.</text>
</comment>
<protein>
    <submittedName>
        <fullName evidence="2">Uncharacterized protein</fullName>
    </submittedName>
</protein>
<evidence type="ECO:0000313" key="3">
    <source>
        <dbReference type="Proteomes" id="UP001140949"/>
    </source>
</evidence>
<keyword evidence="3" id="KW-1185">Reference proteome</keyword>
<reference evidence="2" key="2">
    <citation type="submission" date="2023-04" db="EMBL/GenBank/DDBJ databases">
        <authorList>
            <person name="Bruccoleri R.E."/>
            <person name="Oakeley E.J."/>
            <person name="Faust A.-M."/>
            <person name="Dessus-Babus S."/>
            <person name="Altorfer M."/>
            <person name="Burckhardt D."/>
            <person name="Oertli M."/>
            <person name="Naumann U."/>
            <person name="Petersen F."/>
            <person name="Wong J."/>
        </authorList>
    </citation>
    <scope>NUCLEOTIDE SEQUENCE</scope>
    <source>
        <strain evidence="2">GSM-AAB239-AS_SAM_17_03QT</strain>
        <tissue evidence="2">Leaf</tissue>
    </source>
</reference>
<accession>A0AAX6GBB0</accession>
<evidence type="ECO:0000256" key="1">
    <source>
        <dbReference type="SAM" id="MobiDB-lite"/>
    </source>
</evidence>
<dbReference type="PANTHER" id="PTHR33600:SF3">
    <property type="entry name" value="PLASTID DIVISION PROTEIN PDV2"/>
    <property type="match status" value="1"/>
</dbReference>
<dbReference type="InterPro" id="IPR038939">
    <property type="entry name" value="PDV1/PDV2"/>
</dbReference>
<dbReference type="PANTHER" id="PTHR33600">
    <property type="entry name" value="PLASTID DIVISION PROTEIN PDV2"/>
    <property type="match status" value="1"/>
</dbReference>
<feature type="compositionally biased region" description="Acidic residues" evidence="1">
    <location>
        <begin position="37"/>
        <end position="57"/>
    </location>
</feature>
<proteinExistence type="predicted"/>
<dbReference type="AlphaFoldDB" id="A0AAX6GBB0"/>
<name>A0AAX6GBB0_IRIPA</name>
<sequence length="141" mass="16409">MEGEEIGMFLARASEMRSKFSECIDRCGGDKRRREEEIEEDEAEDIGEEEEEEEEEGSLGNIRDVFESLENQLSSLQVPSSHLSSIYLFLRTLLFCIRVSLILKLDAFCCLLVPLKYFIISSQCYCRGTIFRWKTENMKQL</sequence>
<reference evidence="2" key="1">
    <citation type="journal article" date="2023" name="GigaByte">
        <title>Genome assembly of the bearded iris, Iris pallida Lam.</title>
        <authorList>
            <person name="Bruccoleri R.E."/>
            <person name="Oakeley E.J."/>
            <person name="Faust A.M.E."/>
            <person name="Altorfer M."/>
            <person name="Dessus-Babus S."/>
            <person name="Burckhardt D."/>
            <person name="Oertli M."/>
            <person name="Naumann U."/>
            <person name="Petersen F."/>
            <person name="Wong J."/>
        </authorList>
    </citation>
    <scope>NUCLEOTIDE SEQUENCE</scope>
    <source>
        <strain evidence="2">GSM-AAB239-AS_SAM_17_03QT</strain>
    </source>
</reference>